<dbReference type="Pfam" id="PF13155">
    <property type="entry name" value="Toprim_2"/>
    <property type="match status" value="1"/>
</dbReference>
<dbReference type="InterPro" id="IPR030846">
    <property type="entry name" value="DnaG_bac"/>
</dbReference>
<sequence>MPLHVFFEIPAMASDVEEIKKRIDIVDYLGAFITLKKAGRNYKALCPFHNEKTPSFIVSPDRQTWHCFGGCQEGGDAIKFLMKWENMTFFEALKELAEKTGVKLQKLDFEDKIWKKKERLFAINSLAEEFFHFLLTKHKIGEEARQYLSKRNISSKVIETFKLGYSPSSWESLSKFLIKKNYQSLDLIESGLVVQTETNRTYDRFRHRLIFPLKDPRGNTLGFSGRLFTDEKEAKYVNTPETPVYHKRETLFGLNITKENVKKKEQVIVVEGEFDMLTCFQNGISNVVAVKGSAVTRDQLMLLKRYTNKMILALDADSAGEETTKRAISDAEALDFEIYVADYNYAKDPDEAITTDLARFKKIIDEPVVYYDFIISRAFNKYHAGDAFSKKNIATEVVNYLVDIQNPIVKIHYIKKLSSMIDVDDKTIENLMNKEIIKRKKKNLTKVIVNKAVEINRFELLQRYVLSVLFQNSDPKKTIKQILKIVQPENFSIPSYQKLLERFGNFIEKRESMDFNIKQFIQTLSSELIPVFDEIYLFDIAIFDKTIEEIDLNKTLMEIKKLALKKQIKEKITNIGDNDEEDKHSVNQLVEQLSSLEKKISMV</sequence>
<comment type="function">
    <text evidence="12 13">RNA polymerase that catalyzes the synthesis of short RNA molecules used as primers for DNA polymerase during DNA replication.</text>
</comment>
<keyword evidence="6 13" id="KW-0479">Metal-binding</keyword>
<accession>A0A1F7JIA9</accession>
<dbReference type="InterPro" id="IPR006171">
    <property type="entry name" value="TOPRIM_dom"/>
</dbReference>
<dbReference type="GO" id="GO:0005737">
    <property type="term" value="C:cytoplasm"/>
    <property type="evidence" value="ECO:0007669"/>
    <property type="project" value="TreeGrafter"/>
</dbReference>
<dbReference type="PANTHER" id="PTHR30313:SF2">
    <property type="entry name" value="DNA PRIMASE"/>
    <property type="match status" value="1"/>
</dbReference>
<evidence type="ECO:0000256" key="2">
    <source>
        <dbReference type="ARBA" id="ARBA00022515"/>
    </source>
</evidence>
<evidence type="ECO:0000259" key="15">
    <source>
        <dbReference type="PROSITE" id="PS50880"/>
    </source>
</evidence>
<dbReference type="FunFam" id="3.90.980.10:FF:000001">
    <property type="entry name" value="DNA primase"/>
    <property type="match status" value="1"/>
</dbReference>
<evidence type="ECO:0000256" key="9">
    <source>
        <dbReference type="ARBA" id="ARBA00022842"/>
    </source>
</evidence>
<dbReference type="Gene3D" id="3.90.980.10">
    <property type="entry name" value="DNA primase, catalytic core, N-terminal domain"/>
    <property type="match status" value="1"/>
</dbReference>
<dbReference type="Gene3D" id="1.10.860.10">
    <property type="entry name" value="DNAb Helicase, Chain A"/>
    <property type="match status" value="1"/>
</dbReference>
<dbReference type="PROSITE" id="PS50880">
    <property type="entry name" value="TOPRIM"/>
    <property type="match status" value="1"/>
</dbReference>
<dbReference type="Gene3D" id="3.90.580.10">
    <property type="entry name" value="Zinc finger, CHC2-type domain"/>
    <property type="match status" value="1"/>
</dbReference>
<keyword evidence="2 12" id="KW-0639">Primosome</keyword>
<dbReference type="GO" id="GO:0003899">
    <property type="term" value="F:DNA-directed RNA polymerase activity"/>
    <property type="evidence" value="ECO:0007669"/>
    <property type="project" value="UniProtKB-UniRule"/>
</dbReference>
<keyword evidence="9" id="KW-0460">Magnesium</keyword>
<dbReference type="Pfam" id="PF01807">
    <property type="entry name" value="Zn_ribbon_DnaG"/>
    <property type="match status" value="1"/>
</dbReference>
<dbReference type="Gene3D" id="3.40.1360.10">
    <property type="match status" value="1"/>
</dbReference>
<dbReference type="InterPro" id="IPR016136">
    <property type="entry name" value="DNA_helicase_N/primase_C"/>
</dbReference>
<dbReference type="InterPro" id="IPR050219">
    <property type="entry name" value="DnaG_primase"/>
</dbReference>
<comment type="similarity">
    <text evidence="12 13">Belongs to the DnaG primase family.</text>
</comment>
<comment type="caution">
    <text evidence="16">The sequence shown here is derived from an EMBL/GenBank/DDBJ whole genome shotgun (WGS) entry which is preliminary data.</text>
</comment>
<keyword evidence="10 12" id="KW-0238">DNA-binding</keyword>
<dbReference type="GO" id="GO:0006269">
    <property type="term" value="P:DNA replication, synthesis of primer"/>
    <property type="evidence" value="ECO:0007669"/>
    <property type="project" value="UniProtKB-UniRule"/>
</dbReference>
<keyword evidence="4 12" id="KW-0548">Nucleotidyltransferase</keyword>
<dbReference type="GO" id="GO:0008270">
    <property type="term" value="F:zinc ion binding"/>
    <property type="evidence" value="ECO:0007669"/>
    <property type="project" value="UniProtKB-KW"/>
</dbReference>
<evidence type="ECO:0000256" key="4">
    <source>
        <dbReference type="ARBA" id="ARBA00022695"/>
    </source>
</evidence>
<protein>
    <recommendedName>
        <fullName evidence="12 13">DNA primase</fullName>
        <ecNumber evidence="12">2.7.7.101</ecNumber>
    </recommendedName>
</protein>
<dbReference type="Pfam" id="PF08275">
    <property type="entry name" value="DNAG_N"/>
    <property type="match status" value="1"/>
</dbReference>
<evidence type="ECO:0000256" key="11">
    <source>
        <dbReference type="ARBA" id="ARBA00023163"/>
    </source>
</evidence>
<evidence type="ECO:0000256" key="10">
    <source>
        <dbReference type="ARBA" id="ARBA00023125"/>
    </source>
</evidence>
<evidence type="ECO:0000256" key="14">
    <source>
        <dbReference type="PIRSR" id="PIRSR002811-1"/>
    </source>
</evidence>
<dbReference type="FunFam" id="3.90.580.10:FF:000001">
    <property type="entry name" value="DNA primase"/>
    <property type="match status" value="1"/>
</dbReference>
<evidence type="ECO:0000256" key="5">
    <source>
        <dbReference type="ARBA" id="ARBA00022705"/>
    </source>
</evidence>
<organism evidence="16 17">
    <name type="scientific">Candidatus Roizmanbacteria bacterium RIFCSPLOWO2_02_FULL_36_11</name>
    <dbReference type="NCBI Taxonomy" id="1802071"/>
    <lineage>
        <taxon>Bacteria</taxon>
        <taxon>Candidatus Roizmaniibacteriota</taxon>
    </lineage>
</organism>
<dbReference type="SUPFAM" id="SSF57783">
    <property type="entry name" value="Zinc beta-ribbon"/>
    <property type="match status" value="1"/>
</dbReference>
<keyword evidence="7 14" id="KW-0863">Zinc-finger</keyword>
<dbReference type="InterPro" id="IPR002694">
    <property type="entry name" value="Znf_CHC2"/>
</dbReference>
<dbReference type="InterPro" id="IPR037068">
    <property type="entry name" value="DNA_primase_core_N_sf"/>
</dbReference>
<evidence type="ECO:0000256" key="8">
    <source>
        <dbReference type="ARBA" id="ARBA00022833"/>
    </source>
</evidence>
<dbReference type="CDD" id="cd03364">
    <property type="entry name" value="TOPRIM_DnaG_primases"/>
    <property type="match status" value="1"/>
</dbReference>
<dbReference type="EMBL" id="MGAV01000007">
    <property type="protein sequence ID" value="OGK55331.1"/>
    <property type="molecule type" value="Genomic_DNA"/>
</dbReference>
<dbReference type="PANTHER" id="PTHR30313">
    <property type="entry name" value="DNA PRIMASE"/>
    <property type="match status" value="1"/>
</dbReference>
<dbReference type="SMART" id="SM00493">
    <property type="entry name" value="TOPRIM"/>
    <property type="match status" value="1"/>
</dbReference>
<keyword evidence="3 12" id="KW-0808">Transferase</keyword>
<keyword evidence="11 12" id="KW-0804">Transcription</keyword>
<dbReference type="GO" id="GO:1990077">
    <property type="term" value="C:primosome complex"/>
    <property type="evidence" value="ECO:0007669"/>
    <property type="project" value="UniProtKB-KW"/>
</dbReference>
<dbReference type="InterPro" id="IPR006295">
    <property type="entry name" value="DNA_primase_DnaG"/>
</dbReference>
<comment type="catalytic activity">
    <reaction evidence="12">
        <text>ssDNA + n NTP = ssDNA/pppN(pN)n-1 hybrid + (n-1) diphosphate.</text>
        <dbReference type="EC" id="2.7.7.101"/>
    </reaction>
</comment>
<dbReference type="Proteomes" id="UP000177418">
    <property type="component" value="Unassembled WGS sequence"/>
</dbReference>
<dbReference type="InterPro" id="IPR034151">
    <property type="entry name" value="TOPRIM_DnaG_bac"/>
</dbReference>
<evidence type="ECO:0000256" key="1">
    <source>
        <dbReference type="ARBA" id="ARBA00022478"/>
    </source>
</evidence>
<reference evidence="16 17" key="1">
    <citation type="journal article" date="2016" name="Nat. Commun.">
        <title>Thousands of microbial genomes shed light on interconnected biogeochemical processes in an aquifer system.</title>
        <authorList>
            <person name="Anantharaman K."/>
            <person name="Brown C.T."/>
            <person name="Hug L.A."/>
            <person name="Sharon I."/>
            <person name="Castelle C.J."/>
            <person name="Probst A.J."/>
            <person name="Thomas B.C."/>
            <person name="Singh A."/>
            <person name="Wilkins M.J."/>
            <person name="Karaoz U."/>
            <person name="Brodie E.L."/>
            <person name="Williams K.H."/>
            <person name="Hubbard S.S."/>
            <person name="Banfield J.F."/>
        </authorList>
    </citation>
    <scope>NUCLEOTIDE SEQUENCE [LARGE SCALE GENOMIC DNA]</scope>
</reference>
<evidence type="ECO:0000256" key="13">
    <source>
        <dbReference type="PIRNR" id="PIRNR002811"/>
    </source>
</evidence>
<dbReference type="HAMAP" id="MF_00974">
    <property type="entry name" value="DNA_primase_DnaG"/>
    <property type="match status" value="1"/>
</dbReference>
<feature type="domain" description="Toprim" evidence="15">
    <location>
        <begin position="265"/>
        <end position="346"/>
    </location>
</feature>
<dbReference type="InterPro" id="IPR036977">
    <property type="entry name" value="DNA_primase_Znf_CHC2"/>
</dbReference>
<dbReference type="InterPro" id="IPR013264">
    <property type="entry name" value="DNAG_N"/>
</dbReference>
<keyword evidence="5 12" id="KW-0235">DNA replication</keyword>
<comment type="caution">
    <text evidence="12">Lacks conserved residue(s) required for the propagation of feature annotation.</text>
</comment>
<evidence type="ECO:0000256" key="7">
    <source>
        <dbReference type="ARBA" id="ARBA00022771"/>
    </source>
</evidence>
<dbReference type="GO" id="GO:0003677">
    <property type="term" value="F:DNA binding"/>
    <property type="evidence" value="ECO:0007669"/>
    <property type="project" value="UniProtKB-KW"/>
</dbReference>
<evidence type="ECO:0000313" key="16">
    <source>
        <dbReference type="EMBL" id="OGK55331.1"/>
    </source>
</evidence>
<comment type="subunit">
    <text evidence="12">Monomer. Interacts with DnaB.</text>
</comment>
<dbReference type="SUPFAM" id="SSF56731">
    <property type="entry name" value="DNA primase core"/>
    <property type="match status" value="1"/>
</dbReference>
<evidence type="ECO:0000256" key="6">
    <source>
        <dbReference type="ARBA" id="ARBA00022723"/>
    </source>
</evidence>
<dbReference type="GO" id="GO:0000428">
    <property type="term" value="C:DNA-directed RNA polymerase complex"/>
    <property type="evidence" value="ECO:0007669"/>
    <property type="project" value="UniProtKB-KW"/>
</dbReference>
<dbReference type="EC" id="2.7.7.101" evidence="12"/>
<dbReference type="NCBIfam" id="TIGR01391">
    <property type="entry name" value="dnaG"/>
    <property type="match status" value="1"/>
</dbReference>
<proteinExistence type="inferred from homology"/>
<evidence type="ECO:0000256" key="3">
    <source>
        <dbReference type="ARBA" id="ARBA00022679"/>
    </source>
</evidence>
<feature type="zinc finger region" description="CHC2-type" evidence="14">
    <location>
        <begin position="46"/>
        <end position="71"/>
    </location>
</feature>
<dbReference type="SMART" id="SM00400">
    <property type="entry name" value="ZnF_CHCC"/>
    <property type="match status" value="1"/>
</dbReference>
<name>A0A1F7JIA9_9BACT</name>
<evidence type="ECO:0000313" key="17">
    <source>
        <dbReference type="Proteomes" id="UP000177418"/>
    </source>
</evidence>
<evidence type="ECO:0000256" key="12">
    <source>
        <dbReference type="HAMAP-Rule" id="MF_00974"/>
    </source>
</evidence>
<comment type="cofactor">
    <cofactor evidence="13 14">
        <name>Zn(2+)</name>
        <dbReference type="ChEBI" id="CHEBI:29105"/>
    </cofactor>
    <text evidence="13 14">Binds 1 zinc ion per monomer.</text>
</comment>
<dbReference type="PIRSF" id="PIRSF002811">
    <property type="entry name" value="DnaG"/>
    <property type="match status" value="1"/>
</dbReference>
<dbReference type="AlphaFoldDB" id="A0A1F7JIA9"/>
<keyword evidence="8 13" id="KW-0862">Zinc</keyword>
<gene>
    <name evidence="12" type="primary">dnaG</name>
    <name evidence="16" type="ORF">A3H78_04500</name>
</gene>
<keyword evidence="1 12" id="KW-0240">DNA-directed RNA polymerase</keyword>